<dbReference type="EMBL" id="GBXM01050823">
    <property type="protein sequence ID" value="JAH57754.1"/>
    <property type="molecule type" value="Transcribed_RNA"/>
</dbReference>
<sequence>MYAGLDQLWFCLKYTYFV</sequence>
<dbReference type="AlphaFoldDB" id="A0A0E9TVS4"/>
<name>A0A0E9TVS4_ANGAN</name>
<protein>
    <submittedName>
        <fullName evidence="1">Uncharacterized protein</fullName>
    </submittedName>
</protein>
<organism evidence="1">
    <name type="scientific">Anguilla anguilla</name>
    <name type="common">European freshwater eel</name>
    <name type="synonym">Muraena anguilla</name>
    <dbReference type="NCBI Taxonomy" id="7936"/>
    <lineage>
        <taxon>Eukaryota</taxon>
        <taxon>Metazoa</taxon>
        <taxon>Chordata</taxon>
        <taxon>Craniata</taxon>
        <taxon>Vertebrata</taxon>
        <taxon>Euteleostomi</taxon>
        <taxon>Actinopterygii</taxon>
        <taxon>Neopterygii</taxon>
        <taxon>Teleostei</taxon>
        <taxon>Anguilliformes</taxon>
        <taxon>Anguillidae</taxon>
        <taxon>Anguilla</taxon>
    </lineage>
</organism>
<evidence type="ECO:0000313" key="1">
    <source>
        <dbReference type="EMBL" id="JAH57754.1"/>
    </source>
</evidence>
<reference evidence="1" key="2">
    <citation type="journal article" date="2015" name="Fish Shellfish Immunol.">
        <title>Early steps in the European eel (Anguilla anguilla)-Vibrio vulnificus interaction in the gills: Role of the RtxA13 toxin.</title>
        <authorList>
            <person name="Callol A."/>
            <person name="Pajuelo D."/>
            <person name="Ebbesson L."/>
            <person name="Teles M."/>
            <person name="MacKenzie S."/>
            <person name="Amaro C."/>
        </authorList>
    </citation>
    <scope>NUCLEOTIDE SEQUENCE</scope>
</reference>
<proteinExistence type="predicted"/>
<accession>A0A0E9TVS4</accession>
<reference evidence="1" key="1">
    <citation type="submission" date="2014-11" db="EMBL/GenBank/DDBJ databases">
        <authorList>
            <person name="Amaro Gonzalez C."/>
        </authorList>
    </citation>
    <scope>NUCLEOTIDE SEQUENCE</scope>
</reference>